<gene>
    <name evidence="1" type="ORF">UFOVP1382_179</name>
</gene>
<evidence type="ECO:0000313" key="1">
    <source>
        <dbReference type="EMBL" id="CAB4203567.1"/>
    </source>
</evidence>
<organism evidence="1">
    <name type="scientific">uncultured Caudovirales phage</name>
    <dbReference type="NCBI Taxonomy" id="2100421"/>
    <lineage>
        <taxon>Viruses</taxon>
        <taxon>Duplodnaviria</taxon>
        <taxon>Heunggongvirae</taxon>
        <taxon>Uroviricota</taxon>
        <taxon>Caudoviricetes</taxon>
        <taxon>Peduoviridae</taxon>
        <taxon>Maltschvirus</taxon>
        <taxon>Maltschvirus maltsch</taxon>
    </lineage>
</organism>
<accession>A0A6J5S5B3</accession>
<reference evidence="1" key="1">
    <citation type="submission" date="2020-05" db="EMBL/GenBank/DDBJ databases">
        <authorList>
            <person name="Chiriac C."/>
            <person name="Salcher M."/>
            <person name="Ghai R."/>
            <person name="Kavagutti S V."/>
        </authorList>
    </citation>
    <scope>NUCLEOTIDE SEQUENCE</scope>
</reference>
<sequence length="296" mass="32429">MTAPARSLTEDFNAMGLRDVNSVLMLSGLPSVTAAEAPPVTHGTVEEAAKAIFEGVMAELTDDEIEGDKAQYESDLRASILTRLKKEVSEGKSLKEAGDVVADTLVERMKKARERRVRISASGKRTRFVATRKRGAAAVKAKRSYRRWKSRGGVKRKARSERRGKRMRQKRISARIRGESTADDLRALLNESAADTSTLTDTMVDVLEAHDRIATCASLLADFFESDGTDEDKALVAVLDEMVQAIDAREPAVLEGKSDEASEMKRLGTFMKVLAGAVDQFERYEFQPEGDGAGNA</sequence>
<proteinExistence type="predicted"/>
<protein>
    <submittedName>
        <fullName evidence="1">Uncharacterized protein</fullName>
    </submittedName>
</protein>
<name>A0A6J5S5B3_9CAUD</name>
<dbReference type="EMBL" id="LR797331">
    <property type="protein sequence ID" value="CAB4203567.1"/>
    <property type="molecule type" value="Genomic_DNA"/>
</dbReference>